<dbReference type="GO" id="GO:0006368">
    <property type="term" value="P:transcription elongation by RNA polymerase II"/>
    <property type="evidence" value="ECO:0007669"/>
    <property type="project" value="InterPro"/>
</dbReference>
<dbReference type="GO" id="GO:1990269">
    <property type="term" value="F:RNA polymerase II C-terminal domain phosphoserine binding"/>
    <property type="evidence" value="ECO:0007669"/>
    <property type="project" value="TreeGrafter"/>
</dbReference>
<proteinExistence type="inferred from homology"/>
<dbReference type="PANTHER" id="PTHR23146">
    <property type="entry name" value="LEO1 PROTEIN"/>
    <property type="match status" value="1"/>
</dbReference>
<reference evidence="4 5" key="1">
    <citation type="journal article" date="2013" name="Nat. Commun.">
        <title>Genome analysis reveals insights into physiology and longevity of the Brandt's bat Myotis brandtii.</title>
        <authorList>
            <person name="Seim I."/>
            <person name="Fang X."/>
            <person name="Xiong Z."/>
            <person name="Lobanov A.V."/>
            <person name="Huang Z."/>
            <person name="Ma S."/>
            <person name="Feng Y."/>
            <person name="Turanov A.A."/>
            <person name="Zhu Y."/>
            <person name="Lenz T.L."/>
            <person name="Gerashchenko M.V."/>
            <person name="Fan D."/>
            <person name="Hee Yim S."/>
            <person name="Yao X."/>
            <person name="Jordan D."/>
            <person name="Xiong Y."/>
            <person name="Ma Y."/>
            <person name="Lyapunov A.N."/>
            <person name="Chen G."/>
            <person name="Kulakova O.I."/>
            <person name="Sun Y."/>
            <person name="Lee S.G."/>
            <person name="Bronson R.T."/>
            <person name="Moskalev A.A."/>
            <person name="Sunyaev S.R."/>
            <person name="Zhang G."/>
            <person name="Krogh A."/>
            <person name="Wang J."/>
            <person name="Gladyshev V.N."/>
        </authorList>
    </citation>
    <scope>NUCLEOTIDE SEQUENCE [LARGE SCALE GENOMIC DNA]</scope>
</reference>
<evidence type="ECO:0000256" key="2">
    <source>
        <dbReference type="ARBA" id="ARBA00019689"/>
    </source>
</evidence>
<accession>S7MPS2</accession>
<organism evidence="4 5">
    <name type="scientific">Myotis brandtii</name>
    <name type="common">Brandt's bat</name>
    <dbReference type="NCBI Taxonomy" id="109478"/>
    <lineage>
        <taxon>Eukaryota</taxon>
        <taxon>Metazoa</taxon>
        <taxon>Chordata</taxon>
        <taxon>Craniata</taxon>
        <taxon>Vertebrata</taxon>
        <taxon>Euteleostomi</taxon>
        <taxon>Mammalia</taxon>
        <taxon>Eutheria</taxon>
        <taxon>Laurasiatheria</taxon>
        <taxon>Chiroptera</taxon>
        <taxon>Yangochiroptera</taxon>
        <taxon>Vespertilionidae</taxon>
        <taxon>Myotis</taxon>
    </lineage>
</organism>
<name>S7MPS2_MYOBR</name>
<dbReference type="GO" id="GO:0032968">
    <property type="term" value="P:positive regulation of transcription elongation by RNA polymerase II"/>
    <property type="evidence" value="ECO:0007669"/>
    <property type="project" value="TreeGrafter"/>
</dbReference>
<feature type="region of interest" description="Disordered" evidence="3">
    <location>
        <begin position="1"/>
        <end position="31"/>
    </location>
</feature>
<protein>
    <recommendedName>
        <fullName evidence="2">RNA polymerase-associated protein LEO1</fullName>
    </recommendedName>
</protein>
<comment type="similarity">
    <text evidence="1">Belongs to the LEO1 family.</text>
</comment>
<evidence type="ECO:0000313" key="4">
    <source>
        <dbReference type="EMBL" id="EPQ06306.1"/>
    </source>
</evidence>
<gene>
    <name evidence="4" type="ORF">D623_10026005</name>
</gene>
<evidence type="ECO:0000313" key="5">
    <source>
        <dbReference type="Proteomes" id="UP000052978"/>
    </source>
</evidence>
<evidence type="ECO:0000256" key="3">
    <source>
        <dbReference type="SAM" id="MobiDB-lite"/>
    </source>
</evidence>
<dbReference type="GO" id="GO:0016593">
    <property type="term" value="C:Cdc73/Paf1 complex"/>
    <property type="evidence" value="ECO:0007669"/>
    <property type="project" value="InterPro"/>
</dbReference>
<dbReference type="AlphaFoldDB" id="S7MPS2"/>
<keyword evidence="5" id="KW-1185">Reference proteome</keyword>
<evidence type="ECO:0000256" key="1">
    <source>
        <dbReference type="ARBA" id="ARBA00010903"/>
    </source>
</evidence>
<feature type="compositionally biased region" description="Basic residues" evidence="3">
    <location>
        <begin position="277"/>
        <end position="292"/>
    </location>
</feature>
<dbReference type="Proteomes" id="UP000052978">
    <property type="component" value="Unassembled WGS sequence"/>
</dbReference>
<sequence>MDLFGNIDDISSESDDDSQPPVLGQPVHARGLPWDLQEEEPISDTRIEVETPFFRSDLGKELHFVKLPKFLSIEPKPFDPQYYEDEFAAEKVLDEEERTRLKIKVENTMRWRVRRDTEGNEIKESNTRMVKWSDGSMSLHLGSEVFDVYKAPLQGSHSHLFVREDTGLQGQAIFKSKLTFRPHSMDYATHKKMTLPLADRCSRTQKIRILPIAGCDPECQRTEKIKKRPPSGIAGHDDMAQLVAALWALTGSTGDVAAPKAVPVPVLIGRTKEKQRLRASTRRGTVRLRGKQNRQGPSAPYQESSSDREEEEEEQARTYSSDSDEGSEEEKPQGLLRAKQLTSDEENFISDIANMSPDDLQKSSKGYALADLLVVSFNSFLANYEKNKES</sequence>
<dbReference type="PANTHER" id="PTHR23146:SF0">
    <property type="entry name" value="RNA POLYMERASE-ASSOCIATED PROTEIN LEO1"/>
    <property type="match status" value="1"/>
</dbReference>
<dbReference type="Pfam" id="PF04004">
    <property type="entry name" value="Leo1"/>
    <property type="match status" value="1"/>
</dbReference>
<feature type="region of interest" description="Disordered" evidence="3">
    <location>
        <begin position="273"/>
        <end position="342"/>
    </location>
</feature>
<dbReference type="InterPro" id="IPR007149">
    <property type="entry name" value="Leo1"/>
</dbReference>
<dbReference type="EMBL" id="KE161982">
    <property type="protein sequence ID" value="EPQ06306.1"/>
    <property type="molecule type" value="Genomic_DNA"/>
</dbReference>